<evidence type="ECO:0000313" key="5">
    <source>
        <dbReference type="Proteomes" id="UP001501323"/>
    </source>
</evidence>
<sequence>MLRSRQLLLAGVVATCLVATACSRLTFVKADASRGASDRVAPEYNLRDEPRDIGAAVARRHAALAEQRLRAGQLDDAEKEAKAAVKADPRSAAGHTLLALVHQQRGRSEAAGSHYAKAAEVAPESGAMLNNYGAWLCANGRAPESLAWFDRALADPRYRSRASAMANAGSCAATAGQFDRVERDLRGALALDPGNLVALAAMAEQQFRVGRYLEARAFSERRLAAAPASAESLLLASRIEDKLGDKAAAARYVQRLEMEFPQARTLPFGETSTP</sequence>
<dbReference type="SMART" id="SM00028">
    <property type="entry name" value="TPR"/>
    <property type="match status" value="3"/>
</dbReference>
<dbReference type="SUPFAM" id="SSF48452">
    <property type="entry name" value="TPR-like"/>
    <property type="match status" value="1"/>
</dbReference>
<protein>
    <submittedName>
        <fullName evidence="4">Type IV pilus biogenesis/stability protein PilW</fullName>
    </submittedName>
</protein>
<evidence type="ECO:0000256" key="1">
    <source>
        <dbReference type="ARBA" id="ARBA00022737"/>
    </source>
</evidence>
<gene>
    <name evidence="4" type="primary">pilW</name>
    <name evidence="4" type="ORF">GCM10023332_17750</name>
</gene>
<name>A0ABP9E341_9GAMM</name>
<dbReference type="PROSITE" id="PS51257">
    <property type="entry name" value="PROKAR_LIPOPROTEIN"/>
    <property type="match status" value="1"/>
</dbReference>
<dbReference type="PANTHER" id="PTHR44227:SF3">
    <property type="entry name" value="PROTEIN O-MANNOSYL-TRANSFERASE TMTC4"/>
    <property type="match status" value="1"/>
</dbReference>
<keyword evidence="3" id="KW-0732">Signal</keyword>
<comment type="caution">
    <text evidence="4">The sequence shown here is derived from an EMBL/GenBank/DDBJ whole genome shotgun (WGS) entry which is preliminary data.</text>
</comment>
<evidence type="ECO:0000313" key="4">
    <source>
        <dbReference type="EMBL" id="GAA4866035.1"/>
    </source>
</evidence>
<dbReference type="InterPro" id="IPR011990">
    <property type="entry name" value="TPR-like_helical_dom_sf"/>
</dbReference>
<dbReference type="PANTHER" id="PTHR44227">
    <property type="match status" value="1"/>
</dbReference>
<proteinExistence type="predicted"/>
<dbReference type="InterPro" id="IPR013360">
    <property type="entry name" value="Pilus_4_PilW"/>
</dbReference>
<dbReference type="Proteomes" id="UP001501323">
    <property type="component" value="Unassembled WGS sequence"/>
</dbReference>
<dbReference type="InterPro" id="IPR019734">
    <property type="entry name" value="TPR_rpt"/>
</dbReference>
<dbReference type="NCBIfam" id="TIGR02521">
    <property type="entry name" value="type_IV_pilW"/>
    <property type="match status" value="1"/>
</dbReference>
<feature type="chain" id="PRO_5046022276" evidence="3">
    <location>
        <begin position="22"/>
        <end position="274"/>
    </location>
</feature>
<keyword evidence="5" id="KW-1185">Reference proteome</keyword>
<dbReference type="InterPro" id="IPR052346">
    <property type="entry name" value="O-mannosyl-transferase_TMTC"/>
</dbReference>
<dbReference type="Gene3D" id="1.25.40.10">
    <property type="entry name" value="Tetratricopeptide repeat domain"/>
    <property type="match status" value="1"/>
</dbReference>
<accession>A0ABP9E341</accession>
<evidence type="ECO:0000256" key="3">
    <source>
        <dbReference type="SAM" id="SignalP"/>
    </source>
</evidence>
<keyword evidence="1" id="KW-0677">Repeat</keyword>
<dbReference type="EMBL" id="BAABJY010000002">
    <property type="protein sequence ID" value="GAA4866035.1"/>
    <property type="molecule type" value="Genomic_DNA"/>
</dbReference>
<keyword evidence="2" id="KW-0802">TPR repeat</keyword>
<evidence type="ECO:0000256" key="2">
    <source>
        <dbReference type="ARBA" id="ARBA00022803"/>
    </source>
</evidence>
<organism evidence="4 5">
    <name type="scientific">Luteimonas vadosa</name>
    <dbReference type="NCBI Taxonomy" id="1165507"/>
    <lineage>
        <taxon>Bacteria</taxon>
        <taxon>Pseudomonadati</taxon>
        <taxon>Pseudomonadota</taxon>
        <taxon>Gammaproteobacteria</taxon>
        <taxon>Lysobacterales</taxon>
        <taxon>Lysobacteraceae</taxon>
        <taxon>Luteimonas</taxon>
    </lineage>
</organism>
<feature type="signal peptide" evidence="3">
    <location>
        <begin position="1"/>
        <end position="21"/>
    </location>
</feature>
<reference evidence="5" key="1">
    <citation type="journal article" date="2019" name="Int. J. Syst. Evol. Microbiol.">
        <title>The Global Catalogue of Microorganisms (GCM) 10K type strain sequencing project: providing services to taxonomists for standard genome sequencing and annotation.</title>
        <authorList>
            <consortium name="The Broad Institute Genomics Platform"/>
            <consortium name="The Broad Institute Genome Sequencing Center for Infectious Disease"/>
            <person name="Wu L."/>
            <person name="Ma J."/>
        </authorList>
    </citation>
    <scope>NUCLEOTIDE SEQUENCE [LARGE SCALE GENOMIC DNA]</scope>
    <source>
        <strain evidence="5">JCM 18392</strain>
    </source>
</reference>